<dbReference type="EMBL" id="BAABDD010000006">
    <property type="protein sequence ID" value="GAA3737341.1"/>
    <property type="molecule type" value="Genomic_DNA"/>
</dbReference>
<reference evidence="2" key="1">
    <citation type="journal article" date="2019" name="Int. J. Syst. Evol. Microbiol.">
        <title>The Global Catalogue of Microorganisms (GCM) 10K type strain sequencing project: providing services to taxonomists for standard genome sequencing and annotation.</title>
        <authorList>
            <consortium name="The Broad Institute Genomics Platform"/>
            <consortium name="The Broad Institute Genome Sequencing Center for Infectious Disease"/>
            <person name="Wu L."/>
            <person name="Ma J."/>
        </authorList>
    </citation>
    <scope>NUCLEOTIDE SEQUENCE [LARGE SCALE GENOMIC DNA]</scope>
    <source>
        <strain evidence="2">JCM 17137</strain>
    </source>
</reference>
<dbReference type="RefSeq" id="WP_344969208.1">
    <property type="nucleotide sequence ID" value="NZ_BAABDD010000006.1"/>
</dbReference>
<proteinExistence type="predicted"/>
<gene>
    <name evidence="1" type="ORF">GCM10022402_16680</name>
</gene>
<name>A0ABP7FED7_9ACTN</name>
<sequence length="76" mass="8345">MNSYTARLERLRARFPVGSRVALEGNRVGTVRGVAPLSSGTIVVWLRVRGHSLGLDPFNDIYRLPGELTPPEGVSR</sequence>
<comment type="caution">
    <text evidence="1">The sequence shown here is derived from an EMBL/GenBank/DDBJ whole genome shotgun (WGS) entry which is preliminary data.</text>
</comment>
<protein>
    <submittedName>
        <fullName evidence="1">Uncharacterized protein</fullName>
    </submittedName>
</protein>
<dbReference type="Proteomes" id="UP001500908">
    <property type="component" value="Unassembled WGS sequence"/>
</dbReference>
<accession>A0ABP7FED7</accession>
<evidence type="ECO:0000313" key="1">
    <source>
        <dbReference type="EMBL" id="GAA3737341.1"/>
    </source>
</evidence>
<evidence type="ECO:0000313" key="2">
    <source>
        <dbReference type="Proteomes" id="UP001500908"/>
    </source>
</evidence>
<keyword evidence="2" id="KW-1185">Reference proteome</keyword>
<organism evidence="1 2">
    <name type="scientific">Salinactinospora qingdaonensis</name>
    <dbReference type="NCBI Taxonomy" id="702744"/>
    <lineage>
        <taxon>Bacteria</taxon>
        <taxon>Bacillati</taxon>
        <taxon>Actinomycetota</taxon>
        <taxon>Actinomycetes</taxon>
        <taxon>Streptosporangiales</taxon>
        <taxon>Nocardiopsidaceae</taxon>
        <taxon>Salinactinospora</taxon>
    </lineage>
</organism>